<comment type="caution">
    <text evidence="1">The sequence shown here is derived from an EMBL/GenBank/DDBJ whole genome shotgun (WGS) entry which is preliminary data.</text>
</comment>
<dbReference type="EMBL" id="AWUE01022740">
    <property type="protein sequence ID" value="OMO56478.1"/>
    <property type="molecule type" value="Genomic_DNA"/>
</dbReference>
<evidence type="ECO:0000313" key="2">
    <source>
        <dbReference type="Proteomes" id="UP000187203"/>
    </source>
</evidence>
<keyword evidence="2" id="KW-1185">Reference proteome</keyword>
<dbReference type="Proteomes" id="UP000187203">
    <property type="component" value="Unassembled WGS sequence"/>
</dbReference>
<gene>
    <name evidence="1" type="ORF">COLO4_35631</name>
</gene>
<accession>A0A1R3GED6</accession>
<sequence>MVQKRTTPIDGAKLKKHKSNDLIKLPLKLSEPGNLVIASPLQTIKPTSEVLASQEAKAYLAGANSLSYSPNCSPERMANSEITQDLAQVTHSHSLSPSIFLNDEEKVDLEELLASDQPNGAMVDIWKDIDDVYLSNIPREFGTELIRDSSANPVACNADDSSWVEKRPEFVEYPTVIPIDMNSAPPDDNEPNSSIVETVRSNLPVGWVLNL</sequence>
<protein>
    <submittedName>
        <fullName evidence="1">Uncharacterized protein</fullName>
    </submittedName>
</protein>
<dbReference type="AlphaFoldDB" id="A0A1R3GED6"/>
<name>A0A1R3GED6_9ROSI</name>
<organism evidence="1 2">
    <name type="scientific">Corchorus olitorius</name>
    <dbReference type="NCBI Taxonomy" id="93759"/>
    <lineage>
        <taxon>Eukaryota</taxon>
        <taxon>Viridiplantae</taxon>
        <taxon>Streptophyta</taxon>
        <taxon>Embryophyta</taxon>
        <taxon>Tracheophyta</taxon>
        <taxon>Spermatophyta</taxon>
        <taxon>Magnoliopsida</taxon>
        <taxon>eudicotyledons</taxon>
        <taxon>Gunneridae</taxon>
        <taxon>Pentapetalae</taxon>
        <taxon>rosids</taxon>
        <taxon>malvids</taxon>
        <taxon>Malvales</taxon>
        <taxon>Malvaceae</taxon>
        <taxon>Grewioideae</taxon>
        <taxon>Apeibeae</taxon>
        <taxon>Corchorus</taxon>
    </lineage>
</organism>
<evidence type="ECO:0000313" key="1">
    <source>
        <dbReference type="EMBL" id="OMO56478.1"/>
    </source>
</evidence>
<proteinExistence type="predicted"/>
<reference evidence="2" key="1">
    <citation type="submission" date="2013-09" db="EMBL/GenBank/DDBJ databases">
        <title>Corchorus olitorius genome sequencing.</title>
        <authorList>
            <person name="Alam M."/>
            <person name="Haque M.S."/>
            <person name="Islam M.S."/>
            <person name="Emdad E.M."/>
            <person name="Islam M.M."/>
            <person name="Ahmed B."/>
            <person name="Halim A."/>
            <person name="Hossen Q.M.M."/>
            <person name="Hossain M.Z."/>
            <person name="Ahmed R."/>
            <person name="Khan M.M."/>
            <person name="Islam R."/>
            <person name="Rashid M.M."/>
            <person name="Khan S.A."/>
            <person name="Rahman M.S."/>
            <person name="Alam M."/>
            <person name="Yahiya A.S."/>
            <person name="Khan M.S."/>
            <person name="Azam M.S."/>
            <person name="Haque T."/>
            <person name="Lashkar M.Z.H."/>
            <person name="Akhand A.I."/>
            <person name="Morshed G."/>
            <person name="Roy S."/>
            <person name="Uddin K.S."/>
            <person name="Rabeya T."/>
            <person name="Hossain A.S."/>
            <person name="Chowdhury A."/>
            <person name="Snigdha A.R."/>
            <person name="Mortoza M.S."/>
            <person name="Matin S.A."/>
            <person name="Hoque S.M.E."/>
            <person name="Islam M.K."/>
            <person name="Roy D.K."/>
            <person name="Haider R."/>
            <person name="Moosa M.M."/>
            <person name="Elias S.M."/>
            <person name="Hasan A.M."/>
            <person name="Jahan S."/>
            <person name="Shafiuddin M."/>
            <person name="Mahmood N."/>
            <person name="Shommy N.S."/>
        </authorList>
    </citation>
    <scope>NUCLEOTIDE SEQUENCE [LARGE SCALE GENOMIC DNA]</scope>
    <source>
        <strain evidence="2">cv. O-4</strain>
    </source>
</reference>